<evidence type="ECO:0000313" key="3">
    <source>
        <dbReference type="EMBL" id="CAG6474041.1"/>
    </source>
</evidence>
<evidence type="ECO:0000256" key="2">
    <source>
        <dbReference type="SAM" id="Phobius"/>
    </source>
</evidence>
<accession>A0A8D8FJT9</accession>
<keyword evidence="2" id="KW-0812">Transmembrane</keyword>
<organism evidence="3">
    <name type="scientific">Culex pipiens</name>
    <name type="common">House mosquito</name>
    <dbReference type="NCBI Taxonomy" id="7175"/>
    <lineage>
        <taxon>Eukaryota</taxon>
        <taxon>Metazoa</taxon>
        <taxon>Ecdysozoa</taxon>
        <taxon>Arthropoda</taxon>
        <taxon>Hexapoda</taxon>
        <taxon>Insecta</taxon>
        <taxon>Pterygota</taxon>
        <taxon>Neoptera</taxon>
        <taxon>Endopterygota</taxon>
        <taxon>Diptera</taxon>
        <taxon>Nematocera</taxon>
        <taxon>Culicoidea</taxon>
        <taxon>Culicidae</taxon>
        <taxon>Culicinae</taxon>
        <taxon>Culicini</taxon>
        <taxon>Culex</taxon>
        <taxon>Culex</taxon>
    </lineage>
</organism>
<proteinExistence type="predicted"/>
<keyword evidence="2" id="KW-0472">Membrane</keyword>
<feature type="compositionally biased region" description="Low complexity" evidence="1">
    <location>
        <begin position="198"/>
        <end position="209"/>
    </location>
</feature>
<reference evidence="3" key="1">
    <citation type="submission" date="2021-05" db="EMBL/GenBank/DDBJ databases">
        <authorList>
            <person name="Alioto T."/>
            <person name="Alioto T."/>
            <person name="Gomez Garrido J."/>
        </authorList>
    </citation>
    <scope>NUCLEOTIDE SEQUENCE</scope>
</reference>
<keyword evidence="2" id="KW-1133">Transmembrane helix</keyword>
<evidence type="ECO:0000256" key="1">
    <source>
        <dbReference type="SAM" id="MobiDB-lite"/>
    </source>
</evidence>
<sequence length="209" mass="24084">MSTKHTVVPPQRWSSGPVRPEPFPAEQNRHYHVENVQQKRGAKPDRRWWWRAVGWRRNLVTFGIAFTRDHSQSSFGIVLSGIIALFLRRVAAIPEPSETARFAVRLSVEYWQLFLRIQIPLSILVLPPFIGPSLLLLLLMPLILLLLLLLRHPLRIPIPLDNIRQIIVQLLLHHPPTILKSLLPHNPATSTRPRHRLTSSNRSASSRTR</sequence>
<dbReference type="AlphaFoldDB" id="A0A8D8FJT9"/>
<feature type="transmembrane region" description="Helical" evidence="2">
    <location>
        <begin position="129"/>
        <end position="150"/>
    </location>
</feature>
<feature type="region of interest" description="Disordered" evidence="1">
    <location>
        <begin position="1"/>
        <end position="24"/>
    </location>
</feature>
<name>A0A8D8FJT9_CULPI</name>
<feature type="region of interest" description="Disordered" evidence="1">
    <location>
        <begin position="183"/>
        <end position="209"/>
    </location>
</feature>
<dbReference type="EMBL" id="HBUE01074019">
    <property type="protein sequence ID" value="CAG6474041.1"/>
    <property type="molecule type" value="Transcribed_RNA"/>
</dbReference>
<protein>
    <submittedName>
        <fullName evidence="3">(northern house mosquito) hypothetical protein</fullName>
    </submittedName>
</protein>